<dbReference type="InterPro" id="IPR017452">
    <property type="entry name" value="GPCR_Rhodpsn_7TM"/>
</dbReference>
<evidence type="ECO:0000256" key="2">
    <source>
        <dbReference type="ARBA" id="ARBA00022692"/>
    </source>
</evidence>
<feature type="domain" description="G-protein coupled receptors family 1 profile" evidence="9">
    <location>
        <begin position="38"/>
        <end position="117"/>
    </location>
</feature>
<protein>
    <recommendedName>
        <fullName evidence="9">G-protein coupled receptors family 1 profile domain-containing protein</fullName>
    </recommendedName>
</protein>
<dbReference type="PANTHER" id="PTHR24240">
    <property type="entry name" value="OPSIN"/>
    <property type="match status" value="1"/>
</dbReference>
<dbReference type="Proteomes" id="UP001159405">
    <property type="component" value="Unassembled WGS sequence"/>
</dbReference>
<sequence>MASGEAQLADMLVKSNSTEIIVLESCLYALILLALLFGNLITLLVLVLNRLMRTVPNMFVASLAITDLSVGIFVSSLSFYSGITSHWCFGDEMCQFQGFISVTLALASIHTMALMAV</sequence>
<evidence type="ECO:0000256" key="7">
    <source>
        <dbReference type="ARBA" id="ARBA00023224"/>
    </source>
</evidence>
<proteinExistence type="predicted"/>
<dbReference type="Pfam" id="PF00001">
    <property type="entry name" value="7tm_1"/>
    <property type="match status" value="1"/>
</dbReference>
<evidence type="ECO:0000259" key="9">
    <source>
        <dbReference type="PROSITE" id="PS50262"/>
    </source>
</evidence>
<keyword evidence="3 8" id="KW-1133">Transmembrane helix</keyword>
<keyword evidence="5 8" id="KW-0472">Membrane</keyword>
<dbReference type="Gene3D" id="1.20.1070.10">
    <property type="entry name" value="Rhodopsin 7-helix transmembrane proteins"/>
    <property type="match status" value="1"/>
</dbReference>
<dbReference type="EMBL" id="CALNXK010000066">
    <property type="protein sequence ID" value="CAH3141426.1"/>
    <property type="molecule type" value="Genomic_DNA"/>
</dbReference>
<dbReference type="InterPro" id="IPR000276">
    <property type="entry name" value="GPCR_Rhodpsn"/>
</dbReference>
<gene>
    <name evidence="10" type="ORF">PLOB_00041671</name>
</gene>
<dbReference type="CDD" id="cd00637">
    <property type="entry name" value="7tm_classA_rhodopsin-like"/>
    <property type="match status" value="1"/>
</dbReference>
<feature type="transmembrane region" description="Helical" evidence="8">
    <location>
        <begin position="59"/>
        <end position="83"/>
    </location>
</feature>
<accession>A0ABN8PDE2</accession>
<feature type="transmembrane region" description="Helical" evidence="8">
    <location>
        <begin position="95"/>
        <end position="116"/>
    </location>
</feature>
<evidence type="ECO:0000313" key="11">
    <source>
        <dbReference type="Proteomes" id="UP001159405"/>
    </source>
</evidence>
<feature type="non-terminal residue" evidence="10">
    <location>
        <position position="117"/>
    </location>
</feature>
<dbReference type="PRINTS" id="PR00237">
    <property type="entry name" value="GPCRRHODOPSN"/>
</dbReference>
<feature type="transmembrane region" description="Helical" evidence="8">
    <location>
        <begin position="20"/>
        <end position="47"/>
    </location>
</feature>
<reference evidence="10 11" key="1">
    <citation type="submission" date="2022-05" db="EMBL/GenBank/DDBJ databases">
        <authorList>
            <consortium name="Genoscope - CEA"/>
            <person name="William W."/>
        </authorList>
    </citation>
    <scope>NUCLEOTIDE SEQUENCE [LARGE SCALE GENOMIC DNA]</scope>
</reference>
<evidence type="ECO:0000256" key="5">
    <source>
        <dbReference type="ARBA" id="ARBA00023136"/>
    </source>
</evidence>
<comment type="subcellular location">
    <subcellularLocation>
        <location evidence="1">Membrane</location>
        <topology evidence="1">Multi-pass membrane protein</topology>
    </subcellularLocation>
</comment>
<name>A0ABN8PDE2_9CNID</name>
<keyword evidence="6" id="KW-0675">Receptor</keyword>
<dbReference type="PROSITE" id="PS50262">
    <property type="entry name" value="G_PROTEIN_RECEP_F1_2"/>
    <property type="match status" value="1"/>
</dbReference>
<keyword evidence="7" id="KW-0807">Transducer</keyword>
<comment type="caution">
    <text evidence="10">The sequence shown here is derived from an EMBL/GenBank/DDBJ whole genome shotgun (WGS) entry which is preliminary data.</text>
</comment>
<evidence type="ECO:0000256" key="8">
    <source>
        <dbReference type="SAM" id="Phobius"/>
    </source>
</evidence>
<keyword evidence="11" id="KW-1185">Reference proteome</keyword>
<evidence type="ECO:0000313" key="10">
    <source>
        <dbReference type="EMBL" id="CAH3141426.1"/>
    </source>
</evidence>
<keyword evidence="2 8" id="KW-0812">Transmembrane</keyword>
<dbReference type="InterPro" id="IPR050125">
    <property type="entry name" value="GPCR_opsins"/>
</dbReference>
<organism evidence="10 11">
    <name type="scientific">Porites lobata</name>
    <dbReference type="NCBI Taxonomy" id="104759"/>
    <lineage>
        <taxon>Eukaryota</taxon>
        <taxon>Metazoa</taxon>
        <taxon>Cnidaria</taxon>
        <taxon>Anthozoa</taxon>
        <taxon>Hexacorallia</taxon>
        <taxon>Scleractinia</taxon>
        <taxon>Fungiina</taxon>
        <taxon>Poritidae</taxon>
        <taxon>Porites</taxon>
    </lineage>
</organism>
<evidence type="ECO:0000256" key="6">
    <source>
        <dbReference type="ARBA" id="ARBA00023170"/>
    </source>
</evidence>
<dbReference type="SUPFAM" id="SSF81321">
    <property type="entry name" value="Family A G protein-coupled receptor-like"/>
    <property type="match status" value="1"/>
</dbReference>
<evidence type="ECO:0000256" key="3">
    <source>
        <dbReference type="ARBA" id="ARBA00022989"/>
    </source>
</evidence>
<keyword evidence="4" id="KW-0297">G-protein coupled receptor</keyword>
<evidence type="ECO:0000256" key="1">
    <source>
        <dbReference type="ARBA" id="ARBA00004141"/>
    </source>
</evidence>
<evidence type="ECO:0000256" key="4">
    <source>
        <dbReference type="ARBA" id="ARBA00023040"/>
    </source>
</evidence>